<protein>
    <recommendedName>
        <fullName evidence="4">DUF4239 domain-containing protein</fullName>
    </recommendedName>
</protein>
<feature type="transmembrane region" description="Helical" evidence="1">
    <location>
        <begin position="12"/>
        <end position="36"/>
    </location>
</feature>
<dbReference type="OrthoDB" id="797232at2"/>
<keyword evidence="1" id="KW-1133">Transmembrane helix</keyword>
<keyword evidence="3" id="KW-1185">Reference proteome</keyword>
<keyword evidence="1" id="KW-0472">Membrane</keyword>
<gene>
    <name evidence="2" type="ORF">SAMN02745172_04357</name>
</gene>
<keyword evidence="1" id="KW-0812">Transmembrane</keyword>
<proteinExistence type="predicted"/>
<evidence type="ECO:0000313" key="2">
    <source>
        <dbReference type="EMBL" id="SHO67676.1"/>
    </source>
</evidence>
<dbReference type="Pfam" id="PF14023">
    <property type="entry name" value="Bestrophin-like"/>
    <property type="match status" value="1"/>
</dbReference>
<feature type="transmembrane region" description="Helical" evidence="1">
    <location>
        <begin position="217"/>
        <end position="237"/>
    </location>
</feature>
<dbReference type="InterPro" id="IPR025333">
    <property type="entry name" value="DUF4239"/>
</dbReference>
<organism evidence="2 3">
    <name type="scientific">Pseudoxanthobacter soli DSM 19599</name>
    <dbReference type="NCBI Taxonomy" id="1123029"/>
    <lineage>
        <taxon>Bacteria</taxon>
        <taxon>Pseudomonadati</taxon>
        <taxon>Pseudomonadota</taxon>
        <taxon>Alphaproteobacteria</taxon>
        <taxon>Hyphomicrobiales</taxon>
        <taxon>Segnochrobactraceae</taxon>
        <taxon>Pseudoxanthobacter</taxon>
    </lineage>
</organism>
<evidence type="ECO:0000313" key="3">
    <source>
        <dbReference type="Proteomes" id="UP000186406"/>
    </source>
</evidence>
<evidence type="ECO:0008006" key="4">
    <source>
        <dbReference type="Google" id="ProtNLM"/>
    </source>
</evidence>
<dbReference type="STRING" id="1123029.SAMN02745172_04357"/>
<dbReference type="EMBL" id="FRXO01000017">
    <property type="protein sequence ID" value="SHO67676.1"/>
    <property type="molecule type" value="Genomic_DNA"/>
</dbReference>
<name>A0A1M7ZSP7_9HYPH</name>
<dbReference type="AlphaFoldDB" id="A0A1M7ZSP7"/>
<evidence type="ECO:0000256" key="1">
    <source>
        <dbReference type="SAM" id="Phobius"/>
    </source>
</evidence>
<sequence length="272" mass="29754">MTYSFLQYMSDTQLLVLLPLVACIALLVITVALRFMNRTWNWFDYDSDVVDTATQNSMSGAYVVLGFVLALVMTTASNLDDKVSQEAQAIKSLNRMLILDGTPPALKARDALLAYTNSIIVDEWPDLKQGQGSDVTSNALVNVFLQINRIDPSTEKRIVIFSKIIDAVDHVAQARNDRILSVTSALPTMFYTVSLLSILGVIVICGLRLIEATPLRAVIMAIQLVMLTLMLAAIAIIDLPYLGDTSTSAESLQEVYNGLKLQSPTPLQPGAQ</sequence>
<dbReference type="Proteomes" id="UP000186406">
    <property type="component" value="Unassembled WGS sequence"/>
</dbReference>
<feature type="transmembrane region" description="Helical" evidence="1">
    <location>
        <begin position="189"/>
        <end position="210"/>
    </location>
</feature>
<reference evidence="2 3" key="1">
    <citation type="submission" date="2016-12" db="EMBL/GenBank/DDBJ databases">
        <authorList>
            <person name="Song W.-J."/>
            <person name="Kurnit D.M."/>
        </authorList>
    </citation>
    <scope>NUCLEOTIDE SEQUENCE [LARGE SCALE GENOMIC DNA]</scope>
    <source>
        <strain evidence="2 3">DSM 19599</strain>
    </source>
</reference>
<accession>A0A1M7ZSP7</accession>
<feature type="transmembrane region" description="Helical" evidence="1">
    <location>
        <begin position="57"/>
        <end position="76"/>
    </location>
</feature>
<dbReference type="RefSeq" id="WP_073632744.1">
    <property type="nucleotide sequence ID" value="NZ_FRXO01000017.1"/>
</dbReference>